<dbReference type="InterPro" id="IPR006050">
    <property type="entry name" value="DNA_photolyase_N"/>
</dbReference>
<feature type="binding site" evidence="4">
    <location>
        <begin position="283"/>
        <end position="290"/>
    </location>
    <ligand>
        <name>FAD</name>
        <dbReference type="ChEBI" id="CHEBI:57692"/>
    </ligand>
</feature>
<keyword evidence="2 4" id="KW-0274">FAD</keyword>
<dbReference type="PROSITE" id="PS00394">
    <property type="entry name" value="DNA_PHOTOLYASES_1_1"/>
    <property type="match status" value="1"/>
</dbReference>
<reference evidence="8 9" key="1">
    <citation type="journal article" date="2019" name="mSystems">
        <title>Life at home and on the roam: Genomic adaptions reflect the dual lifestyle of an intracellular, facultative symbiont.</title>
        <authorList>
            <person name="Burgsdorf I."/>
        </authorList>
    </citation>
    <scope>NUCLEOTIDE SEQUENCE [LARGE SCALE GENOMIC DNA]</scope>
    <source>
        <strain evidence="8">277cV</strain>
    </source>
</reference>
<dbReference type="PANTHER" id="PTHR11455">
    <property type="entry name" value="CRYPTOCHROME"/>
    <property type="match status" value="1"/>
</dbReference>
<dbReference type="InterPro" id="IPR036134">
    <property type="entry name" value="Crypto/Photolyase_FAD-like_sf"/>
</dbReference>
<dbReference type="Gene3D" id="1.25.40.80">
    <property type="match status" value="1"/>
</dbReference>
<dbReference type="AlphaFoldDB" id="A0A524RN99"/>
<proteinExistence type="inferred from homology"/>
<gene>
    <name evidence="8" type="ORF">ERJ67_06380</name>
</gene>
<evidence type="ECO:0000256" key="1">
    <source>
        <dbReference type="ARBA" id="ARBA00022630"/>
    </source>
</evidence>
<dbReference type="SUPFAM" id="SSF52425">
    <property type="entry name" value="Cryptochrome/photolyase, N-terminal domain"/>
    <property type="match status" value="1"/>
</dbReference>
<feature type="binding site" evidence="4">
    <location>
        <begin position="240"/>
        <end position="244"/>
    </location>
    <ligand>
        <name>FAD</name>
        <dbReference type="ChEBI" id="CHEBI:57692"/>
    </ligand>
</feature>
<accession>A0A524RN99</accession>
<dbReference type="GO" id="GO:0071949">
    <property type="term" value="F:FAD binding"/>
    <property type="evidence" value="ECO:0007669"/>
    <property type="project" value="TreeGrafter"/>
</dbReference>
<evidence type="ECO:0000313" key="8">
    <source>
        <dbReference type="EMBL" id="TGG92269.1"/>
    </source>
</evidence>
<dbReference type="InterPro" id="IPR005101">
    <property type="entry name" value="Cryptochr/Photolyase_FAD-bd"/>
</dbReference>
<keyword evidence="3 6" id="KW-0157">Chromophore</keyword>
<comment type="caution">
    <text evidence="8">The sequence shown here is derived from an EMBL/GenBank/DDBJ whole genome shotgun (WGS) entry which is preliminary data.</text>
</comment>
<feature type="binding site" evidence="4">
    <location>
        <position position="280"/>
    </location>
    <ligand>
        <name>FAD</name>
        <dbReference type="ChEBI" id="CHEBI:57692"/>
    </ligand>
</feature>
<dbReference type="Pfam" id="PF03441">
    <property type="entry name" value="FAD_binding_7"/>
    <property type="match status" value="1"/>
</dbReference>
<dbReference type="PROSITE" id="PS51645">
    <property type="entry name" value="PHR_CRY_ALPHA_BETA"/>
    <property type="match status" value="1"/>
</dbReference>
<keyword evidence="8" id="KW-0456">Lyase</keyword>
<dbReference type="EMBL" id="SRMO01000065">
    <property type="protein sequence ID" value="TGG92269.1"/>
    <property type="molecule type" value="Genomic_DNA"/>
</dbReference>
<dbReference type="GO" id="GO:0003904">
    <property type="term" value="F:deoxyribodipyrimidine photo-lyase activity"/>
    <property type="evidence" value="ECO:0007669"/>
    <property type="project" value="TreeGrafter"/>
</dbReference>
<protein>
    <submittedName>
        <fullName evidence="8">Deoxyribodipyrimidine photolyase</fullName>
    </submittedName>
</protein>
<dbReference type="Gene3D" id="3.40.50.620">
    <property type="entry name" value="HUPs"/>
    <property type="match status" value="1"/>
</dbReference>
<dbReference type="InterPro" id="IPR002081">
    <property type="entry name" value="Cryptochrome/DNA_photolyase_1"/>
</dbReference>
<dbReference type="Pfam" id="PF00875">
    <property type="entry name" value="DNA_photolyase"/>
    <property type="match status" value="1"/>
</dbReference>
<sequence>MDEAHWLFWHRRDLRLSDNVGLAELIRHSRAVTGVFLLEPHWWRGELAAPSRLWFLLESLRELQQAWRRIGSRLLVLQGEALTLLPALAARTQARGVAWNEDVEPWARLRDAAVARRLAADGVRVQRQWDQLLVEPASLTTGSGGPYRVYGPYRRAWFARPKPAPRPAPGGLVDHLRGQDLGLSSVLEQLPTAAGMGLPWQGDCPCQPGEAAALEQLEAFVHRPITSYDTDRNIPSLDGTSRLSAALRFGTLGPRSAWAASLQAEAGCGSEEALRAINVWQQELAWREFYQQALFHLPELADGPYRPQWRRFPWDNDGALFQAWCEGRTGYPIVDAAMRQLNATGWMHNRCRMIVASFLTKDLFCDWRLGERYFMATLVDGDLAANNGGWQWSTSSGMDPRPLRIFNPTTQARQFDPEGVYIRRWLPELASCDAGELLGSAVSTAAKRGYPAPIVDHRSRQAEFKARYASIRP</sequence>
<comment type="cofactor">
    <cofactor evidence="4">
        <name>FAD</name>
        <dbReference type="ChEBI" id="CHEBI:57692"/>
    </cofactor>
    <text evidence="4">Binds 1 FAD per subunit.</text>
</comment>
<dbReference type="PROSITE" id="PS00691">
    <property type="entry name" value="DNA_PHOTOLYASES_1_2"/>
    <property type="match status" value="1"/>
</dbReference>
<dbReference type="SUPFAM" id="SSF48173">
    <property type="entry name" value="Cryptochrome/photolyase FAD-binding domain"/>
    <property type="match status" value="1"/>
</dbReference>
<dbReference type="InterPro" id="IPR014729">
    <property type="entry name" value="Rossmann-like_a/b/a_fold"/>
</dbReference>
<dbReference type="GO" id="GO:0003677">
    <property type="term" value="F:DNA binding"/>
    <property type="evidence" value="ECO:0007669"/>
    <property type="project" value="TreeGrafter"/>
</dbReference>
<evidence type="ECO:0000256" key="2">
    <source>
        <dbReference type="ARBA" id="ARBA00022827"/>
    </source>
</evidence>
<evidence type="ECO:0000256" key="6">
    <source>
        <dbReference type="RuleBase" id="RU004182"/>
    </source>
</evidence>
<dbReference type="GO" id="GO:0009416">
    <property type="term" value="P:response to light stimulus"/>
    <property type="evidence" value="ECO:0007669"/>
    <property type="project" value="TreeGrafter"/>
</dbReference>
<dbReference type="Gene3D" id="1.10.579.10">
    <property type="entry name" value="DNA Cyclobutane Dipyrimidine Photolyase, subunit A, domain 3"/>
    <property type="match status" value="1"/>
</dbReference>
<evidence type="ECO:0000256" key="4">
    <source>
        <dbReference type="PIRSR" id="PIRSR602081-1"/>
    </source>
</evidence>
<evidence type="ECO:0000313" key="9">
    <source>
        <dbReference type="Proteomes" id="UP000317990"/>
    </source>
</evidence>
<feature type="site" description="Electron transfer via tryptophanyl radical" evidence="5">
    <location>
        <position position="367"/>
    </location>
</feature>
<dbReference type="GO" id="GO:0006139">
    <property type="term" value="P:nucleobase-containing compound metabolic process"/>
    <property type="evidence" value="ECO:0007669"/>
    <property type="project" value="UniProtKB-ARBA"/>
</dbReference>
<dbReference type="InterPro" id="IPR036155">
    <property type="entry name" value="Crypto/Photolyase_N_sf"/>
</dbReference>
<feature type="domain" description="Photolyase/cryptochrome alpha/beta" evidence="7">
    <location>
        <begin position="4"/>
        <end position="133"/>
    </location>
</feature>
<dbReference type="PRINTS" id="PR00147">
    <property type="entry name" value="DNAPHOTLYASE"/>
</dbReference>
<name>A0A524RN99_9CHRO</name>
<evidence type="ECO:0000256" key="3">
    <source>
        <dbReference type="ARBA" id="ARBA00022991"/>
    </source>
</evidence>
<dbReference type="Proteomes" id="UP000317990">
    <property type="component" value="Unassembled WGS sequence"/>
</dbReference>
<keyword evidence="1 4" id="KW-0285">Flavoprotein</keyword>
<dbReference type="PANTHER" id="PTHR11455:SF9">
    <property type="entry name" value="CRYPTOCHROME CIRCADIAN CLOCK 5 ISOFORM X1"/>
    <property type="match status" value="1"/>
</dbReference>
<dbReference type="InterPro" id="IPR018394">
    <property type="entry name" value="DNA_photolyase_1_CS_C"/>
</dbReference>
<feature type="site" description="Electron transfer via tryptophanyl radical" evidence="5">
    <location>
        <position position="314"/>
    </location>
</feature>
<organism evidence="8 9">
    <name type="scientific">Aphanocapsa feldmannii 277cV</name>
    <dbReference type="NCBI Taxonomy" id="2507553"/>
    <lineage>
        <taxon>Bacteria</taxon>
        <taxon>Bacillati</taxon>
        <taxon>Cyanobacteriota</taxon>
        <taxon>Cyanophyceae</taxon>
        <taxon>Oscillatoriophycideae</taxon>
        <taxon>Chroococcales</taxon>
        <taxon>Microcystaceae</taxon>
        <taxon>Aphanocapsa</taxon>
    </lineage>
</organism>
<feature type="site" description="Electron transfer via tryptophanyl radical" evidence="5">
    <location>
        <position position="390"/>
    </location>
</feature>
<feature type="binding site" evidence="4">
    <location>
        <position position="228"/>
    </location>
    <ligand>
        <name>FAD</name>
        <dbReference type="ChEBI" id="CHEBI:57692"/>
    </ligand>
</feature>
<comment type="similarity">
    <text evidence="6">Belongs to the DNA photolyase family.</text>
</comment>
<evidence type="ECO:0000256" key="5">
    <source>
        <dbReference type="PIRSR" id="PIRSR602081-2"/>
    </source>
</evidence>
<evidence type="ECO:0000259" key="7">
    <source>
        <dbReference type="PROSITE" id="PS51645"/>
    </source>
</evidence>
<dbReference type="GO" id="GO:0006950">
    <property type="term" value="P:response to stress"/>
    <property type="evidence" value="ECO:0007669"/>
    <property type="project" value="UniProtKB-ARBA"/>
</dbReference>
<feature type="binding site" evidence="4">
    <location>
        <begin position="380"/>
        <end position="382"/>
    </location>
    <ligand>
        <name>FAD</name>
        <dbReference type="ChEBI" id="CHEBI:57692"/>
    </ligand>
</feature>